<proteinExistence type="predicted"/>
<keyword evidence="2" id="KW-1185">Reference proteome</keyword>
<name>A0ABS7TLD6_9BACT</name>
<accession>A0ABS7TLD6</accession>
<evidence type="ECO:0008006" key="3">
    <source>
        <dbReference type="Google" id="ProtNLM"/>
    </source>
</evidence>
<sequence length="146" mass="15745">MTRVIFLDIDGVMNTLSTPVDAARGLTSLLLPRCVAALNQVVRATGAAVVVTSTWRLTMPLAELRAHFAAAGCVAEILDITPDLDAPRREREIAAWLAAQPEPPRAWCILDDDRDMGALADRLVSTDSHRGLGDHELPRVLALLTG</sequence>
<dbReference type="RefSeq" id="WP_224190807.1">
    <property type="nucleotide sequence ID" value="NZ_JAIRAU010000002.1"/>
</dbReference>
<evidence type="ECO:0000313" key="1">
    <source>
        <dbReference type="EMBL" id="MBZ5709030.1"/>
    </source>
</evidence>
<gene>
    <name evidence="1" type="ORF">K7C98_07150</name>
</gene>
<dbReference type="EMBL" id="JAIRAU010000002">
    <property type="protein sequence ID" value="MBZ5709030.1"/>
    <property type="molecule type" value="Genomic_DNA"/>
</dbReference>
<comment type="caution">
    <text evidence="1">The sequence shown here is derived from an EMBL/GenBank/DDBJ whole genome shotgun (WGS) entry which is preliminary data.</text>
</comment>
<protein>
    <recommendedName>
        <fullName evidence="3">FCP1 homology domain-containing protein</fullName>
    </recommendedName>
</protein>
<dbReference type="Proteomes" id="UP001139031">
    <property type="component" value="Unassembled WGS sequence"/>
</dbReference>
<organism evidence="1 2">
    <name type="scientific">Nannocystis pusilla</name>
    <dbReference type="NCBI Taxonomy" id="889268"/>
    <lineage>
        <taxon>Bacteria</taxon>
        <taxon>Pseudomonadati</taxon>
        <taxon>Myxococcota</taxon>
        <taxon>Polyangia</taxon>
        <taxon>Nannocystales</taxon>
        <taxon>Nannocystaceae</taxon>
        <taxon>Nannocystis</taxon>
    </lineage>
</organism>
<evidence type="ECO:0000313" key="2">
    <source>
        <dbReference type="Proteomes" id="UP001139031"/>
    </source>
</evidence>
<dbReference type="Pfam" id="PF18143">
    <property type="entry name" value="HAD_SAK_2"/>
    <property type="match status" value="1"/>
</dbReference>
<reference evidence="1" key="1">
    <citation type="submission" date="2021-08" db="EMBL/GenBank/DDBJ databases">
        <authorList>
            <person name="Stevens D.C."/>
        </authorList>
    </citation>
    <scope>NUCLEOTIDE SEQUENCE</scope>
    <source>
        <strain evidence="1">DSM 53165</strain>
    </source>
</reference>